<sequence>MNEAGTGRNAPPGACQHPSFSVRGWYVRAAPPGPRVRGPGSTSAQTTGSCFHESLREKDFQATPCPECGSYRIEGTYSTSVGVRYAVLRTTVDCKDCRSEIRAREPSPEEPSER</sequence>
<evidence type="ECO:0000256" key="1">
    <source>
        <dbReference type="SAM" id="MobiDB-lite"/>
    </source>
</evidence>
<reference evidence="2 3" key="1">
    <citation type="submission" date="2019-06" db="EMBL/GenBank/DDBJ databases">
        <title>Whole genome shotgun sequence of Streptomyces gardneri NBRC 12865.</title>
        <authorList>
            <person name="Hosoyama A."/>
            <person name="Uohara A."/>
            <person name="Ohji S."/>
            <person name="Ichikawa N."/>
        </authorList>
    </citation>
    <scope>NUCLEOTIDE SEQUENCE [LARGE SCALE GENOMIC DNA]</scope>
    <source>
        <strain evidence="2 3">NBRC 12865</strain>
    </source>
</reference>
<feature type="region of interest" description="Disordered" evidence="1">
    <location>
        <begin position="29"/>
        <end position="50"/>
    </location>
</feature>
<keyword evidence="3" id="KW-1185">Reference proteome</keyword>
<dbReference type="EMBL" id="BJMN01000039">
    <property type="protein sequence ID" value="GEB60067.1"/>
    <property type="molecule type" value="Genomic_DNA"/>
</dbReference>
<protein>
    <submittedName>
        <fullName evidence="2">Uncharacterized protein</fullName>
    </submittedName>
</protein>
<comment type="caution">
    <text evidence="2">The sequence shown here is derived from an EMBL/GenBank/DDBJ whole genome shotgun (WGS) entry which is preliminary data.</text>
</comment>
<dbReference type="AlphaFoldDB" id="A0A4Y3RTB4"/>
<evidence type="ECO:0000313" key="2">
    <source>
        <dbReference type="EMBL" id="GEB60067.1"/>
    </source>
</evidence>
<accession>A0A4Y3RTB4</accession>
<feature type="compositionally biased region" description="Low complexity" evidence="1">
    <location>
        <begin position="29"/>
        <end position="40"/>
    </location>
</feature>
<evidence type="ECO:0000313" key="3">
    <source>
        <dbReference type="Proteomes" id="UP000315226"/>
    </source>
</evidence>
<organism evidence="2 3">
    <name type="scientific">Streptomyces gardneri</name>
    <dbReference type="NCBI Taxonomy" id="66892"/>
    <lineage>
        <taxon>Bacteria</taxon>
        <taxon>Bacillati</taxon>
        <taxon>Actinomycetota</taxon>
        <taxon>Actinomycetes</taxon>
        <taxon>Kitasatosporales</taxon>
        <taxon>Streptomycetaceae</taxon>
        <taxon>Streptomyces</taxon>
    </lineage>
</organism>
<name>A0A4Y3RTB4_9ACTN</name>
<gene>
    <name evidence="2" type="ORF">SGA01_56720</name>
</gene>
<proteinExistence type="predicted"/>
<dbReference type="Proteomes" id="UP000315226">
    <property type="component" value="Unassembled WGS sequence"/>
</dbReference>